<proteinExistence type="predicted"/>
<reference evidence="8 9" key="1">
    <citation type="submission" date="2018-01" db="EMBL/GenBank/DDBJ databases">
        <title>G. obscuriglobus.</title>
        <authorList>
            <person name="Franke J."/>
            <person name="Blomberg W."/>
            <person name="Selmecki A."/>
        </authorList>
    </citation>
    <scope>NUCLEOTIDE SEQUENCE [LARGE SCALE GENOMIC DNA]</scope>
    <source>
        <strain evidence="8 9">DSM 5831</strain>
    </source>
</reference>
<keyword evidence="6" id="KW-0812">Transmembrane</keyword>
<evidence type="ECO:0000256" key="4">
    <source>
        <dbReference type="ARBA" id="ARBA00022840"/>
    </source>
</evidence>
<dbReference type="PANTHER" id="PTHR43289">
    <property type="entry name" value="MITOGEN-ACTIVATED PROTEIN KINASE KINASE KINASE 20-RELATED"/>
    <property type="match status" value="1"/>
</dbReference>
<gene>
    <name evidence="8" type="ORF">C1280_20205</name>
</gene>
<evidence type="ECO:0000256" key="1">
    <source>
        <dbReference type="ARBA" id="ARBA00022679"/>
    </source>
</evidence>
<evidence type="ECO:0000256" key="2">
    <source>
        <dbReference type="ARBA" id="ARBA00022741"/>
    </source>
</evidence>
<dbReference type="InterPro" id="IPR017441">
    <property type="entry name" value="Protein_kinase_ATP_BS"/>
</dbReference>
<dbReference type="PANTHER" id="PTHR43289:SF6">
    <property type="entry name" value="SERINE_THREONINE-PROTEIN KINASE NEKL-3"/>
    <property type="match status" value="1"/>
</dbReference>
<keyword evidence="6" id="KW-1133">Transmembrane helix</keyword>
<dbReference type="InterPro" id="IPR000719">
    <property type="entry name" value="Prot_kinase_dom"/>
</dbReference>
<evidence type="ECO:0000256" key="3">
    <source>
        <dbReference type="ARBA" id="ARBA00022777"/>
    </source>
</evidence>
<dbReference type="Pfam" id="PF00069">
    <property type="entry name" value="Pkinase"/>
    <property type="match status" value="1"/>
</dbReference>
<dbReference type="Gene3D" id="3.30.200.20">
    <property type="entry name" value="Phosphorylase Kinase, domain 1"/>
    <property type="match status" value="1"/>
</dbReference>
<dbReference type="KEGG" id="gog:C1280_20205"/>
<evidence type="ECO:0000313" key="9">
    <source>
        <dbReference type="Proteomes" id="UP000245802"/>
    </source>
</evidence>
<feature type="transmembrane region" description="Helical" evidence="6">
    <location>
        <begin position="507"/>
        <end position="529"/>
    </location>
</feature>
<keyword evidence="6" id="KW-0472">Membrane</keyword>
<keyword evidence="2 5" id="KW-0547">Nucleotide-binding</keyword>
<dbReference type="CDD" id="cd14014">
    <property type="entry name" value="STKc_PknB_like"/>
    <property type="match status" value="1"/>
</dbReference>
<sequence length="539" mass="58737">MWSGVLRAGESQLEDPPEVLRWQFFRGLRASKLLPTEEVDQLERDAQSAPVEEIQQHLLEQGALTPYQVRRIRDGAPTGLVLAQYKVLDEIGGGGFGQVYKASHSVMNRVVALKLMTPDRCRSRLFRDVFYREVAAVTRLNHPNVVLTFDANETDGVLFLAMEYVQGPSLHAYVTDNGPPDLPLAVSIMLQLSSGLAHAHEAGLVHRDLKPANVLVQDIGPGAVRAKVIDFGLARLHARGGGEHGTLMADPGALVGTPAFMAPEQAVNFHDADVRSDLYSLGCTCYFLLTGRLPFEGPSCRAVLEMHAKRAARPLRELRPDVPVALAAVVHRLMAKRPEDRYQTADQLCDALTALVPVAAFTEGCEYSSPRAASVLGEDQPTPLAWAEPEPSPTVAVFERPREAGVTDAEARRLWSKWCSVVEAQSQGAPPALTGPQYAELYETLVRALRALGEDSEQLRAAVEPWVTLRALQTLDRSAIAELYQTCRNLNSAFGSAPPAPTRLRSLAALSFAFLALAAGAWGAVTYWPRVMAFLSGAR</sequence>
<feature type="binding site" evidence="5">
    <location>
        <position position="114"/>
    </location>
    <ligand>
        <name>ATP</name>
        <dbReference type="ChEBI" id="CHEBI:30616"/>
    </ligand>
</feature>
<accession>A0A2Z3H687</accession>
<dbReference type="EMBL" id="CP025958">
    <property type="protein sequence ID" value="AWM39076.1"/>
    <property type="molecule type" value="Genomic_DNA"/>
</dbReference>
<keyword evidence="3" id="KW-0418">Kinase</keyword>
<keyword evidence="1" id="KW-0808">Transferase</keyword>
<dbReference type="OrthoDB" id="6111975at2"/>
<dbReference type="PROSITE" id="PS50011">
    <property type="entry name" value="PROTEIN_KINASE_DOM"/>
    <property type="match status" value="1"/>
</dbReference>
<dbReference type="Gene3D" id="1.10.510.10">
    <property type="entry name" value="Transferase(Phosphotransferase) domain 1"/>
    <property type="match status" value="1"/>
</dbReference>
<name>A0A2Z3H687_9BACT</name>
<evidence type="ECO:0000256" key="5">
    <source>
        <dbReference type="PROSITE-ProRule" id="PRU10141"/>
    </source>
</evidence>
<dbReference type="InterPro" id="IPR008271">
    <property type="entry name" value="Ser/Thr_kinase_AS"/>
</dbReference>
<organism evidence="8 9">
    <name type="scientific">Gemmata obscuriglobus</name>
    <dbReference type="NCBI Taxonomy" id="114"/>
    <lineage>
        <taxon>Bacteria</taxon>
        <taxon>Pseudomonadati</taxon>
        <taxon>Planctomycetota</taxon>
        <taxon>Planctomycetia</taxon>
        <taxon>Gemmatales</taxon>
        <taxon>Gemmataceae</taxon>
        <taxon>Gemmata</taxon>
    </lineage>
</organism>
<dbReference type="Proteomes" id="UP000245802">
    <property type="component" value="Chromosome"/>
</dbReference>
<dbReference type="PROSITE" id="PS00107">
    <property type="entry name" value="PROTEIN_KINASE_ATP"/>
    <property type="match status" value="1"/>
</dbReference>
<dbReference type="GO" id="GO:0004674">
    <property type="term" value="F:protein serine/threonine kinase activity"/>
    <property type="evidence" value="ECO:0007669"/>
    <property type="project" value="TreeGrafter"/>
</dbReference>
<protein>
    <recommendedName>
        <fullName evidence="7">Protein kinase domain-containing protein</fullName>
    </recommendedName>
</protein>
<dbReference type="SUPFAM" id="SSF56112">
    <property type="entry name" value="Protein kinase-like (PK-like)"/>
    <property type="match status" value="1"/>
</dbReference>
<keyword evidence="9" id="KW-1185">Reference proteome</keyword>
<evidence type="ECO:0000313" key="8">
    <source>
        <dbReference type="EMBL" id="AWM39076.1"/>
    </source>
</evidence>
<evidence type="ECO:0000256" key="6">
    <source>
        <dbReference type="SAM" id="Phobius"/>
    </source>
</evidence>
<keyword evidence="4 5" id="KW-0067">ATP-binding</keyword>
<dbReference type="InterPro" id="IPR011009">
    <property type="entry name" value="Kinase-like_dom_sf"/>
</dbReference>
<dbReference type="AlphaFoldDB" id="A0A2Z3H687"/>
<dbReference type="PROSITE" id="PS00108">
    <property type="entry name" value="PROTEIN_KINASE_ST"/>
    <property type="match status" value="1"/>
</dbReference>
<dbReference type="RefSeq" id="WP_010037088.1">
    <property type="nucleotide sequence ID" value="NZ_CP025958.1"/>
</dbReference>
<dbReference type="GO" id="GO:0005524">
    <property type="term" value="F:ATP binding"/>
    <property type="evidence" value="ECO:0007669"/>
    <property type="project" value="UniProtKB-UniRule"/>
</dbReference>
<evidence type="ECO:0000259" key="7">
    <source>
        <dbReference type="PROSITE" id="PS50011"/>
    </source>
</evidence>
<dbReference type="SMART" id="SM00220">
    <property type="entry name" value="S_TKc"/>
    <property type="match status" value="1"/>
</dbReference>
<feature type="domain" description="Protein kinase" evidence="7">
    <location>
        <begin position="85"/>
        <end position="353"/>
    </location>
</feature>